<feature type="binding site" description="axial binding residue" evidence="6">
    <location>
        <position position="156"/>
    </location>
    <ligand>
        <name>heme c</name>
        <dbReference type="ChEBI" id="CHEBI:61717"/>
    </ligand>
    <ligandPart>
        <name>Fe</name>
        <dbReference type="ChEBI" id="CHEBI:18248"/>
    </ligandPart>
</feature>
<keyword evidence="3 6" id="KW-0479">Metal-binding</keyword>
<feature type="binding site" description="covalent" evidence="7">
    <location>
        <position position="155"/>
    </location>
    <ligand>
        <name>heme c</name>
        <dbReference type="ChEBI" id="CHEBI:61717"/>
    </ligand>
</feature>
<keyword evidence="1" id="KW-0813">Transport</keyword>
<dbReference type="GO" id="GO:0020037">
    <property type="term" value="F:heme binding"/>
    <property type="evidence" value="ECO:0007669"/>
    <property type="project" value="InterPro"/>
</dbReference>
<dbReference type="InterPro" id="IPR010980">
    <property type="entry name" value="Cyt_c/b562"/>
</dbReference>
<comment type="PTM">
    <text evidence="7">Binds 1 heme group per subunit.</text>
</comment>
<accession>A0A944CCD6</accession>
<evidence type="ECO:0000313" key="8">
    <source>
        <dbReference type="EMBL" id="MBS8260414.1"/>
    </source>
</evidence>
<protein>
    <submittedName>
        <fullName evidence="8">Cytochrome c</fullName>
    </submittedName>
</protein>
<dbReference type="EMBL" id="QTKU01000002">
    <property type="protein sequence ID" value="MBS8260414.1"/>
    <property type="molecule type" value="Genomic_DNA"/>
</dbReference>
<dbReference type="InterPro" id="IPR002321">
    <property type="entry name" value="Cyt_c_II"/>
</dbReference>
<reference evidence="8" key="1">
    <citation type="submission" date="2018-08" db="EMBL/GenBank/DDBJ databases">
        <authorList>
            <person name="Jin W."/>
            <person name="Wang H."/>
            <person name="Yang Y."/>
            <person name="Li M."/>
            <person name="Liu J."/>
        </authorList>
    </citation>
    <scope>NUCLEOTIDE SEQUENCE</scope>
    <source>
        <strain evidence="8">AESS21</strain>
    </source>
</reference>
<keyword evidence="4" id="KW-0249">Electron transport</keyword>
<evidence type="ECO:0000256" key="1">
    <source>
        <dbReference type="ARBA" id="ARBA00022448"/>
    </source>
</evidence>
<evidence type="ECO:0000256" key="2">
    <source>
        <dbReference type="ARBA" id="ARBA00022617"/>
    </source>
</evidence>
<dbReference type="PIRSF" id="PIRSF000027">
    <property type="entry name" value="Cytc_c_prime"/>
    <property type="match status" value="1"/>
</dbReference>
<evidence type="ECO:0000256" key="5">
    <source>
        <dbReference type="ARBA" id="ARBA00023004"/>
    </source>
</evidence>
<dbReference type="AlphaFoldDB" id="A0A944CCD6"/>
<evidence type="ECO:0000313" key="9">
    <source>
        <dbReference type="Proteomes" id="UP000705379"/>
    </source>
</evidence>
<dbReference type="PROSITE" id="PS51009">
    <property type="entry name" value="CYTCII"/>
    <property type="match status" value="1"/>
</dbReference>
<reference evidence="8" key="2">
    <citation type="journal article" date="2021" name="Microorganisms">
        <title>Bacterial Dimethylsulfoniopropionate Biosynthesis in the East China Sea.</title>
        <authorList>
            <person name="Liu J."/>
            <person name="Zhang Y."/>
            <person name="Liu J."/>
            <person name="Zhong H."/>
            <person name="Williams B.T."/>
            <person name="Zheng Y."/>
            <person name="Curson A.R.J."/>
            <person name="Sun C."/>
            <person name="Sun H."/>
            <person name="Song D."/>
            <person name="Wagner Mackenzie B."/>
            <person name="Bermejo Martinez A."/>
            <person name="Todd J.D."/>
            <person name="Zhang X.H."/>
        </authorList>
    </citation>
    <scope>NUCLEOTIDE SEQUENCE</scope>
    <source>
        <strain evidence="8">AESS21</strain>
    </source>
</reference>
<comment type="caution">
    <text evidence="8">The sequence shown here is derived from an EMBL/GenBank/DDBJ whole genome shotgun (WGS) entry which is preliminary data.</text>
</comment>
<evidence type="ECO:0000256" key="4">
    <source>
        <dbReference type="ARBA" id="ARBA00022982"/>
    </source>
</evidence>
<dbReference type="GO" id="GO:0009055">
    <property type="term" value="F:electron transfer activity"/>
    <property type="evidence" value="ECO:0007669"/>
    <property type="project" value="InterPro"/>
</dbReference>
<feature type="binding site" description="covalent" evidence="7">
    <location>
        <position position="152"/>
    </location>
    <ligand>
        <name>heme c</name>
        <dbReference type="ChEBI" id="CHEBI:61717"/>
    </ligand>
</feature>
<dbReference type="GO" id="GO:0042597">
    <property type="term" value="C:periplasmic space"/>
    <property type="evidence" value="ECO:0007669"/>
    <property type="project" value="InterPro"/>
</dbReference>
<dbReference type="GO" id="GO:0005506">
    <property type="term" value="F:iron ion binding"/>
    <property type="evidence" value="ECO:0007669"/>
    <property type="project" value="InterPro"/>
</dbReference>
<keyword evidence="2 7" id="KW-0349">Heme</keyword>
<dbReference type="GO" id="GO:0022900">
    <property type="term" value="P:electron transport chain"/>
    <property type="evidence" value="ECO:0007669"/>
    <property type="project" value="InterPro"/>
</dbReference>
<dbReference type="Gene3D" id="1.20.120.10">
    <property type="entry name" value="Cytochrome c/b562"/>
    <property type="match status" value="1"/>
</dbReference>
<dbReference type="SUPFAM" id="SSF47175">
    <property type="entry name" value="Cytochromes"/>
    <property type="match status" value="1"/>
</dbReference>
<keyword evidence="5 6" id="KW-0408">Iron</keyword>
<evidence type="ECO:0000256" key="3">
    <source>
        <dbReference type="ARBA" id="ARBA00022723"/>
    </source>
</evidence>
<gene>
    <name evidence="8" type="ORF">DYI23_09315</name>
</gene>
<evidence type="ECO:0000256" key="6">
    <source>
        <dbReference type="PIRSR" id="PIRSR000027-1"/>
    </source>
</evidence>
<name>A0A944CCD6_9HYPH</name>
<evidence type="ECO:0000256" key="7">
    <source>
        <dbReference type="PIRSR" id="PIRSR000027-2"/>
    </source>
</evidence>
<proteinExistence type="predicted"/>
<dbReference type="Proteomes" id="UP000705379">
    <property type="component" value="Unassembled WGS sequence"/>
</dbReference>
<dbReference type="InterPro" id="IPR012127">
    <property type="entry name" value="Cyt_c_prime"/>
</dbReference>
<dbReference type="RefSeq" id="WP_213215959.1">
    <property type="nucleotide sequence ID" value="NZ_QTKU01000002.1"/>
</dbReference>
<dbReference type="Pfam" id="PF01322">
    <property type="entry name" value="Cytochrom_C_2"/>
    <property type="match status" value="1"/>
</dbReference>
<sequence>MSLAKLSVVTAIVCGFWLFSTDAPVEAHGGAKGVVKQRMDGMVEMAKAMKTVGGMIRGKAPYDAAELARASRKLGDHGGSALTDLFPEGSVEAPSEAKPEIWQDWADFRAHADQLEARAALLGEVSGNGLGPSADEGVPSVREVFGMVGKTCSSCHEKYRLKKD</sequence>
<organism evidence="8 9">
    <name type="scientific">Roseibium polysiphoniae</name>
    <dbReference type="NCBI Taxonomy" id="2571221"/>
    <lineage>
        <taxon>Bacteria</taxon>
        <taxon>Pseudomonadati</taxon>
        <taxon>Pseudomonadota</taxon>
        <taxon>Alphaproteobacteria</taxon>
        <taxon>Hyphomicrobiales</taxon>
        <taxon>Stappiaceae</taxon>
        <taxon>Roseibium</taxon>
    </lineage>
</organism>